<dbReference type="PANTHER" id="PTHR12059:SF5">
    <property type="entry name" value="LARGE RIBOSOMAL SUBUNIT PROTEIN UL23M"/>
    <property type="match status" value="1"/>
</dbReference>
<evidence type="ECO:0000313" key="7">
    <source>
        <dbReference type="EMBL" id="KAA0190941.1"/>
    </source>
</evidence>
<dbReference type="InterPro" id="IPR012678">
    <property type="entry name" value="Ribosomal_uL23/eL15/eS24_sf"/>
</dbReference>
<dbReference type="InterPro" id="IPR012677">
    <property type="entry name" value="Nucleotide-bd_a/b_plait_sf"/>
</dbReference>
<dbReference type="Pfam" id="PF00276">
    <property type="entry name" value="Ribosomal_L23"/>
    <property type="match status" value="1"/>
</dbReference>
<dbReference type="AlphaFoldDB" id="A0A8E0RW95"/>
<dbReference type="GO" id="GO:0003735">
    <property type="term" value="F:structural constituent of ribosome"/>
    <property type="evidence" value="ECO:0007669"/>
    <property type="project" value="InterPro"/>
</dbReference>
<dbReference type="GO" id="GO:0032543">
    <property type="term" value="P:mitochondrial translation"/>
    <property type="evidence" value="ECO:0007669"/>
    <property type="project" value="TreeGrafter"/>
</dbReference>
<evidence type="ECO:0000256" key="2">
    <source>
        <dbReference type="ARBA" id="ARBA00022980"/>
    </source>
</evidence>
<comment type="caution">
    <text evidence="7">The sequence shown here is derived from an EMBL/GenBank/DDBJ whole genome shotgun (WGS) entry which is preliminary data.</text>
</comment>
<gene>
    <name evidence="7" type="ORF">FBUS_11144</name>
</gene>
<dbReference type="PANTHER" id="PTHR12059">
    <property type="entry name" value="RIBOSOMAL PROTEIN L23-RELATED"/>
    <property type="match status" value="1"/>
</dbReference>
<feature type="compositionally biased region" description="Basic and acidic residues" evidence="6">
    <location>
        <begin position="218"/>
        <end position="228"/>
    </location>
</feature>
<evidence type="ECO:0000313" key="8">
    <source>
        <dbReference type="Proteomes" id="UP000728185"/>
    </source>
</evidence>
<reference evidence="7" key="1">
    <citation type="submission" date="2019-05" db="EMBL/GenBank/DDBJ databases">
        <title>Annotation for the trematode Fasciolopsis buski.</title>
        <authorList>
            <person name="Choi Y.-J."/>
        </authorList>
    </citation>
    <scope>NUCLEOTIDE SEQUENCE</scope>
    <source>
        <strain evidence="7">HT</strain>
        <tissue evidence="7">Whole worm</tissue>
    </source>
</reference>
<dbReference type="OrthoDB" id="275582at2759"/>
<dbReference type="InterPro" id="IPR013025">
    <property type="entry name" value="Ribosomal_uL23-like"/>
</dbReference>
<dbReference type="GO" id="GO:0005762">
    <property type="term" value="C:mitochondrial large ribosomal subunit"/>
    <property type="evidence" value="ECO:0007669"/>
    <property type="project" value="TreeGrafter"/>
</dbReference>
<evidence type="ECO:0000256" key="6">
    <source>
        <dbReference type="SAM" id="MobiDB-lite"/>
    </source>
</evidence>
<protein>
    <recommendedName>
        <fullName evidence="4">Large ribosomal subunit protein uL23m</fullName>
    </recommendedName>
    <alternativeName>
        <fullName evidence="5">39S ribosomal protein L23, mitochondrial</fullName>
    </alternativeName>
</protein>
<evidence type="ECO:0000256" key="1">
    <source>
        <dbReference type="ARBA" id="ARBA00006700"/>
    </source>
</evidence>
<evidence type="ECO:0000256" key="4">
    <source>
        <dbReference type="ARBA" id="ARBA00039977"/>
    </source>
</evidence>
<evidence type="ECO:0000256" key="3">
    <source>
        <dbReference type="ARBA" id="ARBA00023274"/>
    </source>
</evidence>
<keyword evidence="2 7" id="KW-0689">Ribosomal protein</keyword>
<feature type="region of interest" description="Disordered" evidence="6">
    <location>
        <begin position="171"/>
        <end position="228"/>
    </location>
</feature>
<dbReference type="Proteomes" id="UP000728185">
    <property type="component" value="Unassembled WGS sequence"/>
</dbReference>
<sequence>MRPVIFIRPIYLPKTLHYVPLWQRYVEYPKFTPGDPRPRCFLPPYWMKMLYPGPNNPPDHVVFKVHPQMTKYDVQQYLERIYDVPVVHVRVKQVSHDLEPIDQPAEKVSNRMTNPLLFPPKPERYEKLAYVRLAPGVTFEFPNLFETKRPSTALDALHSEVSKTELEQETRDLASKGHSVAASDSVEVESQVESAETGTTKKKITSKHDAEPSGVKICARDPPKWFSR</sequence>
<keyword evidence="8" id="KW-1185">Reference proteome</keyword>
<evidence type="ECO:0000256" key="5">
    <source>
        <dbReference type="ARBA" id="ARBA00041375"/>
    </source>
</evidence>
<comment type="similarity">
    <text evidence="1">Belongs to the universal ribosomal protein uL23 family.</text>
</comment>
<organism evidence="7 8">
    <name type="scientific">Fasciolopsis buskii</name>
    <dbReference type="NCBI Taxonomy" id="27845"/>
    <lineage>
        <taxon>Eukaryota</taxon>
        <taxon>Metazoa</taxon>
        <taxon>Spiralia</taxon>
        <taxon>Lophotrochozoa</taxon>
        <taxon>Platyhelminthes</taxon>
        <taxon>Trematoda</taxon>
        <taxon>Digenea</taxon>
        <taxon>Plagiorchiida</taxon>
        <taxon>Echinostomata</taxon>
        <taxon>Echinostomatoidea</taxon>
        <taxon>Fasciolidae</taxon>
        <taxon>Fasciolopsis</taxon>
    </lineage>
</organism>
<keyword evidence="3" id="KW-0687">Ribonucleoprotein</keyword>
<name>A0A8E0RW95_9TREM</name>
<dbReference type="Gene3D" id="3.30.70.330">
    <property type="match status" value="1"/>
</dbReference>
<dbReference type="SUPFAM" id="SSF54189">
    <property type="entry name" value="Ribosomal proteins S24e, L23 and L15e"/>
    <property type="match status" value="1"/>
</dbReference>
<dbReference type="EMBL" id="LUCM01006677">
    <property type="protein sequence ID" value="KAA0190941.1"/>
    <property type="molecule type" value="Genomic_DNA"/>
</dbReference>
<proteinExistence type="inferred from homology"/>
<accession>A0A8E0RW95</accession>
<feature type="compositionally biased region" description="Low complexity" evidence="6">
    <location>
        <begin position="179"/>
        <end position="196"/>
    </location>
</feature>